<keyword evidence="9" id="KW-1185">Reference proteome</keyword>
<dbReference type="VEuPathDB" id="AmoebaDB:ACA1_098680"/>
<dbReference type="KEGG" id="acan:ACA1_098680"/>
<evidence type="ECO:0000313" key="8">
    <source>
        <dbReference type="EMBL" id="ELR20502.1"/>
    </source>
</evidence>
<dbReference type="Proteomes" id="UP000011083">
    <property type="component" value="Unassembled WGS sequence"/>
</dbReference>
<dbReference type="AlphaFoldDB" id="L8H5K4"/>
<dbReference type="Pfam" id="PF00230">
    <property type="entry name" value="MIP"/>
    <property type="match status" value="1"/>
</dbReference>
<evidence type="ECO:0000256" key="7">
    <source>
        <dbReference type="SAM" id="Phobius"/>
    </source>
</evidence>
<dbReference type="Gene3D" id="1.20.1080.10">
    <property type="entry name" value="Glycerol uptake facilitator protein"/>
    <property type="match status" value="1"/>
</dbReference>
<feature type="transmembrane region" description="Helical" evidence="7">
    <location>
        <begin position="167"/>
        <end position="188"/>
    </location>
</feature>
<evidence type="ECO:0000256" key="1">
    <source>
        <dbReference type="ARBA" id="ARBA00004141"/>
    </source>
</evidence>
<dbReference type="InterPro" id="IPR000425">
    <property type="entry name" value="MIP"/>
</dbReference>
<dbReference type="OrthoDB" id="3222at2759"/>
<dbReference type="PANTHER" id="PTHR45724:SF13">
    <property type="entry name" value="AQUAPORIN NIP1-1-RELATED"/>
    <property type="match status" value="1"/>
</dbReference>
<sequence>MTEELAYYQYLPGGAGHRRWEVFLAEFRRALAELVGTFTIVLVVCLGNASPHTSQAQGLVLMALVFAMGQVSGSHFNPATSVAFSLRFAFEWWRLLYYVPAQFLGAMMASLVVWGLLGTEGDVGATVPSGLTARAAFGMEVLFSAILLVVTLNVAERAKVVGANAALAVGTVLIALTVIGGPLGGASMNPFRSLAPALLAGGEALDQVWIYVVGPLLGAVIAVLLTGTLGCHVHPYAWHKATGVGRSGPEDLANGQTDDAER</sequence>
<gene>
    <name evidence="8" type="ORF">ACA1_098680</name>
</gene>
<reference evidence="8 9" key="1">
    <citation type="journal article" date="2013" name="Genome Biol.">
        <title>Genome of Acanthamoeba castellanii highlights extensive lateral gene transfer and early evolution of tyrosine kinase signaling.</title>
        <authorList>
            <person name="Clarke M."/>
            <person name="Lohan A.J."/>
            <person name="Liu B."/>
            <person name="Lagkouvardos I."/>
            <person name="Roy S."/>
            <person name="Zafar N."/>
            <person name="Bertelli C."/>
            <person name="Schilde C."/>
            <person name="Kianianmomeni A."/>
            <person name="Burglin T.R."/>
            <person name="Frech C."/>
            <person name="Turcotte B."/>
            <person name="Kopec K.O."/>
            <person name="Synnott J.M."/>
            <person name="Choo C."/>
            <person name="Paponov I."/>
            <person name="Finkler A."/>
            <person name="Soon Heng Tan C."/>
            <person name="Hutchins A.P."/>
            <person name="Weinmeier T."/>
            <person name="Rattei T."/>
            <person name="Chu J.S."/>
            <person name="Gimenez G."/>
            <person name="Irimia M."/>
            <person name="Rigden D.J."/>
            <person name="Fitzpatrick D.A."/>
            <person name="Lorenzo-Morales J."/>
            <person name="Bateman A."/>
            <person name="Chiu C.H."/>
            <person name="Tang P."/>
            <person name="Hegemann P."/>
            <person name="Fromm H."/>
            <person name="Raoult D."/>
            <person name="Greub G."/>
            <person name="Miranda-Saavedra D."/>
            <person name="Chen N."/>
            <person name="Nash P."/>
            <person name="Ginger M.L."/>
            <person name="Horn M."/>
            <person name="Schaap P."/>
            <person name="Caler L."/>
            <person name="Loftus B."/>
        </authorList>
    </citation>
    <scope>NUCLEOTIDE SEQUENCE [LARGE SCALE GENOMIC DNA]</scope>
    <source>
        <strain evidence="8 9">Neff</strain>
    </source>
</reference>
<name>L8H5K4_ACACF</name>
<keyword evidence="5 7" id="KW-0472">Membrane</keyword>
<evidence type="ECO:0000256" key="2">
    <source>
        <dbReference type="ARBA" id="ARBA00022448"/>
    </source>
</evidence>
<dbReference type="GO" id="GO:0015267">
    <property type="term" value="F:channel activity"/>
    <property type="evidence" value="ECO:0007669"/>
    <property type="project" value="InterPro"/>
</dbReference>
<dbReference type="InterPro" id="IPR023271">
    <property type="entry name" value="Aquaporin-like"/>
</dbReference>
<dbReference type="STRING" id="1257118.L8H5K4"/>
<dbReference type="GeneID" id="14921360"/>
<dbReference type="EMBL" id="KB007910">
    <property type="protein sequence ID" value="ELR20502.1"/>
    <property type="molecule type" value="Genomic_DNA"/>
</dbReference>
<dbReference type="InterPro" id="IPR034294">
    <property type="entry name" value="Aquaporin_transptr"/>
</dbReference>
<dbReference type="RefSeq" id="XP_004343633.1">
    <property type="nucleotide sequence ID" value="XM_004343583.1"/>
</dbReference>
<evidence type="ECO:0000256" key="3">
    <source>
        <dbReference type="ARBA" id="ARBA00022692"/>
    </source>
</evidence>
<feature type="transmembrane region" description="Helical" evidence="7">
    <location>
        <begin position="137"/>
        <end position="155"/>
    </location>
</feature>
<comment type="similarity">
    <text evidence="6">Belongs to the MIP/aquaporin (TC 1.A.8) family.</text>
</comment>
<feature type="transmembrane region" description="Helical" evidence="7">
    <location>
        <begin position="95"/>
        <end position="117"/>
    </location>
</feature>
<protein>
    <submittedName>
        <fullName evidence="8">Transporter, major intrinsic protein (MIP) superfamily protein</fullName>
    </submittedName>
</protein>
<organism evidence="8 9">
    <name type="scientific">Acanthamoeba castellanii (strain ATCC 30010 / Neff)</name>
    <dbReference type="NCBI Taxonomy" id="1257118"/>
    <lineage>
        <taxon>Eukaryota</taxon>
        <taxon>Amoebozoa</taxon>
        <taxon>Discosea</taxon>
        <taxon>Longamoebia</taxon>
        <taxon>Centramoebida</taxon>
        <taxon>Acanthamoebidae</taxon>
        <taxon>Acanthamoeba</taxon>
    </lineage>
</organism>
<evidence type="ECO:0000256" key="6">
    <source>
        <dbReference type="RuleBase" id="RU000477"/>
    </source>
</evidence>
<evidence type="ECO:0000256" key="4">
    <source>
        <dbReference type="ARBA" id="ARBA00022989"/>
    </source>
</evidence>
<proteinExistence type="inferred from homology"/>
<comment type="subcellular location">
    <subcellularLocation>
        <location evidence="1">Membrane</location>
        <topology evidence="1">Multi-pass membrane protein</topology>
    </subcellularLocation>
</comment>
<dbReference type="OMA" id="APSHKDM"/>
<dbReference type="PANTHER" id="PTHR45724">
    <property type="entry name" value="AQUAPORIN NIP2-1"/>
    <property type="match status" value="1"/>
</dbReference>
<keyword evidence="4 7" id="KW-1133">Transmembrane helix</keyword>
<dbReference type="GO" id="GO:0016020">
    <property type="term" value="C:membrane"/>
    <property type="evidence" value="ECO:0007669"/>
    <property type="project" value="UniProtKB-SubCell"/>
</dbReference>
<feature type="transmembrane region" description="Helical" evidence="7">
    <location>
        <begin position="208"/>
        <end position="231"/>
    </location>
</feature>
<evidence type="ECO:0000256" key="5">
    <source>
        <dbReference type="ARBA" id="ARBA00023136"/>
    </source>
</evidence>
<keyword evidence="2 6" id="KW-0813">Transport</keyword>
<evidence type="ECO:0000313" key="9">
    <source>
        <dbReference type="Proteomes" id="UP000011083"/>
    </source>
</evidence>
<dbReference type="PRINTS" id="PR00783">
    <property type="entry name" value="MINTRINSICP"/>
</dbReference>
<accession>L8H5K4</accession>
<dbReference type="SUPFAM" id="SSF81338">
    <property type="entry name" value="Aquaporin-like"/>
    <property type="match status" value="1"/>
</dbReference>
<keyword evidence="3 6" id="KW-0812">Transmembrane</keyword>